<dbReference type="InterPro" id="IPR002575">
    <property type="entry name" value="Aminoglycoside_PTrfase"/>
</dbReference>
<accession>X0UN89</accession>
<dbReference type="PANTHER" id="PTHR39573:SF1">
    <property type="entry name" value="STRESS RESPONSE KINASE A"/>
    <property type="match status" value="1"/>
</dbReference>
<evidence type="ECO:0000256" key="10">
    <source>
        <dbReference type="ARBA" id="ARBA00023016"/>
    </source>
</evidence>
<proteinExistence type="predicted"/>
<dbReference type="GO" id="GO:0005737">
    <property type="term" value="C:cytoplasm"/>
    <property type="evidence" value="ECO:0007669"/>
    <property type="project" value="TreeGrafter"/>
</dbReference>
<sequence>MSESEFFFRLTPHRVLAAVEAGGFQPTGHCLVLNALENRVFDVRIRDEELDQERHLVAKFYRPLRWSREAILEEHRLLFALRDQEIPVCAPLRFSDGDSLSEVEGIFYALWPRTGGRSPDELDDAQVQVLGRLLARIHNVAASTTIRHRRHLRSDTSALEPLQALEAGGFLSPSCARRYRAAVEEIARIYDD</sequence>
<feature type="domain" description="Aminoglycoside phosphotransferase" evidence="11">
    <location>
        <begin position="37"/>
        <end position="153"/>
    </location>
</feature>
<name>X0UN89_9ZZZZ</name>
<comment type="caution">
    <text evidence="12">The sequence shown here is derived from an EMBL/GenBank/DDBJ whole genome shotgun (WGS) entry which is preliminary data.</text>
</comment>
<dbReference type="SUPFAM" id="SSF56112">
    <property type="entry name" value="Protein kinase-like (PK-like)"/>
    <property type="match status" value="1"/>
</dbReference>
<dbReference type="EMBL" id="BARS01028335">
    <property type="protein sequence ID" value="GAG07234.1"/>
    <property type="molecule type" value="Genomic_DNA"/>
</dbReference>
<evidence type="ECO:0000256" key="5">
    <source>
        <dbReference type="ARBA" id="ARBA00022723"/>
    </source>
</evidence>
<dbReference type="AlphaFoldDB" id="X0UN89"/>
<evidence type="ECO:0000256" key="9">
    <source>
        <dbReference type="ARBA" id="ARBA00022842"/>
    </source>
</evidence>
<keyword evidence="9" id="KW-0460">Magnesium</keyword>
<reference evidence="12" key="1">
    <citation type="journal article" date="2014" name="Front. Microbiol.">
        <title>High frequency of phylogenetically diverse reductive dehalogenase-homologous genes in deep subseafloor sedimentary metagenomes.</title>
        <authorList>
            <person name="Kawai M."/>
            <person name="Futagami T."/>
            <person name="Toyoda A."/>
            <person name="Takaki Y."/>
            <person name="Nishi S."/>
            <person name="Hori S."/>
            <person name="Arai W."/>
            <person name="Tsubouchi T."/>
            <person name="Morono Y."/>
            <person name="Uchiyama I."/>
            <person name="Ito T."/>
            <person name="Fujiyama A."/>
            <person name="Inagaki F."/>
            <person name="Takami H."/>
        </authorList>
    </citation>
    <scope>NUCLEOTIDE SEQUENCE</scope>
    <source>
        <strain evidence="12">Expedition CK06-06</strain>
    </source>
</reference>
<keyword evidence="3" id="KW-0597">Phosphoprotein</keyword>
<gene>
    <name evidence="12" type="ORF">S01H1_44421</name>
</gene>
<evidence type="ECO:0000256" key="4">
    <source>
        <dbReference type="ARBA" id="ARBA00022679"/>
    </source>
</evidence>
<dbReference type="InterPro" id="IPR032882">
    <property type="entry name" value="SrkA/RdoA"/>
</dbReference>
<evidence type="ECO:0000256" key="2">
    <source>
        <dbReference type="ARBA" id="ARBA00022527"/>
    </source>
</evidence>
<protein>
    <recommendedName>
        <fullName evidence="11">Aminoglycoside phosphotransferase domain-containing protein</fullName>
    </recommendedName>
</protein>
<organism evidence="12">
    <name type="scientific">marine sediment metagenome</name>
    <dbReference type="NCBI Taxonomy" id="412755"/>
    <lineage>
        <taxon>unclassified sequences</taxon>
        <taxon>metagenomes</taxon>
        <taxon>ecological metagenomes</taxon>
    </lineage>
</organism>
<evidence type="ECO:0000259" key="11">
    <source>
        <dbReference type="Pfam" id="PF01636"/>
    </source>
</evidence>
<dbReference type="Pfam" id="PF01636">
    <property type="entry name" value="APH"/>
    <property type="match status" value="1"/>
</dbReference>
<keyword evidence="8" id="KW-0067">ATP-binding</keyword>
<dbReference type="GO" id="GO:0046872">
    <property type="term" value="F:metal ion binding"/>
    <property type="evidence" value="ECO:0007669"/>
    <property type="project" value="UniProtKB-KW"/>
</dbReference>
<keyword evidence="4" id="KW-0808">Transferase</keyword>
<evidence type="ECO:0000313" key="12">
    <source>
        <dbReference type="EMBL" id="GAG07234.1"/>
    </source>
</evidence>
<dbReference type="GO" id="GO:0004674">
    <property type="term" value="F:protein serine/threonine kinase activity"/>
    <property type="evidence" value="ECO:0007669"/>
    <property type="project" value="UniProtKB-KW"/>
</dbReference>
<keyword evidence="2" id="KW-0723">Serine/threonine-protein kinase</keyword>
<dbReference type="InterPro" id="IPR011009">
    <property type="entry name" value="Kinase-like_dom_sf"/>
</dbReference>
<evidence type="ECO:0000256" key="6">
    <source>
        <dbReference type="ARBA" id="ARBA00022741"/>
    </source>
</evidence>
<dbReference type="PANTHER" id="PTHR39573">
    <property type="entry name" value="STRESS RESPONSE KINASE A"/>
    <property type="match status" value="1"/>
</dbReference>
<evidence type="ECO:0000256" key="1">
    <source>
        <dbReference type="ARBA" id="ARBA00022490"/>
    </source>
</evidence>
<feature type="non-terminal residue" evidence="12">
    <location>
        <position position="192"/>
    </location>
</feature>
<evidence type="ECO:0000256" key="3">
    <source>
        <dbReference type="ARBA" id="ARBA00022553"/>
    </source>
</evidence>
<keyword evidence="6" id="KW-0547">Nucleotide-binding</keyword>
<dbReference type="GO" id="GO:0005524">
    <property type="term" value="F:ATP binding"/>
    <property type="evidence" value="ECO:0007669"/>
    <property type="project" value="UniProtKB-KW"/>
</dbReference>
<evidence type="ECO:0000256" key="7">
    <source>
        <dbReference type="ARBA" id="ARBA00022777"/>
    </source>
</evidence>
<keyword evidence="1" id="KW-0963">Cytoplasm</keyword>
<keyword evidence="10" id="KW-0346">Stress response</keyword>
<keyword evidence="7" id="KW-0418">Kinase</keyword>
<dbReference type="Gene3D" id="3.30.200.70">
    <property type="match status" value="1"/>
</dbReference>
<evidence type="ECO:0000256" key="8">
    <source>
        <dbReference type="ARBA" id="ARBA00022840"/>
    </source>
</evidence>
<keyword evidence="5" id="KW-0479">Metal-binding</keyword>